<dbReference type="RefSeq" id="WP_300953015.1">
    <property type="nucleotide sequence ID" value="NZ_JAUHJQ010000005.1"/>
</dbReference>
<dbReference type="EMBL" id="JAUHJQ010000005">
    <property type="protein sequence ID" value="MDN4173913.1"/>
    <property type="molecule type" value="Genomic_DNA"/>
</dbReference>
<comment type="caution">
    <text evidence="1">The sequence shown here is derived from an EMBL/GenBank/DDBJ whole genome shotgun (WGS) entry which is preliminary data.</text>
</comment>
<gene>
    <name evidence="1" type="ORF">QWY28_13210</name>
</gene>
<dbReference type="Proteomes" id="UP001168620">
    <property type="component" value="Unassembled WGS sequence"/>
</dbReference>
<organism evidence="1 2">
    <name type="scientific">Nocardioides oceani</name>
    <dbReference type="NCBI Taxonomy" id="3058369"/>
    <lineage>
        <taxon>Bacteria</taxon>
        <taxon>Bacillati</taxon>
        <taxon>Actinomycetota</taxon>
        <taxon>Actinomycetes</taxon>
        <taxon>Propionibacteriales</taxon>
        <taxon>Nocardioidaceae</taxon>
        <taxon>Nocardioides</taxon>
    </lineage>
</organism>
<sequence length="140" mass="15821">MPIIVDLAPVPADGAGLELCAVWLNSAADPADACAFRFVGDAIPRRTAGRAEIRQLMNRRRIIRRGTRTYDTFTLDLVSVTTEQAQWLRDHVEQLLCIRDHVGSKAYVTYLELPLEFRTGRRDRSDVKLTLDEITHTEAV</sequence>
<reference evidence="1" key="1">
    <citation type="submission" date="2023-06" db="EMBL/GenBank/DDBJ databases">
        <title>Draft genome sequence of Nocardioides sp. SOB77.</title>
        <authorList>
            <person name="Zhang G."/>
        </authorList>
    </citation>
    <scope>NUCLEOTIDE SEQUENCE</scope>
    <source>
        <strain evidence="1">SOB77</strain>
    </source>
</reference>
<evidence type="ECO:0008006" key="3">
    <source>
        <dbReference type="Google" id="ProtNLM"/>
    </source>
</evidence>
<keyword evidence="2" id="KW-1185">Reference proteome</keyword>
<evidence type="ECO:0000313" key="1">
    <source>
        <dbReference type="EMBL" id="MDN4173913.1"/>
    </source>
</evidence>
<proteinExistence type="predicted"/>
<accession>A0ABT8FGU6</accession>
<evidence type="ECO:0000313" key="2">
    <source>
        <dbReference type="Proteomes" id="UP001168620"/>
    </source>
</evidence>
<protein>
    <recommendedName>
        <fullName evidence="3">DUF4279 domain-containing protein</fullName>
    </recommendedName>
</protein>
<name>A0ABT8FGU6_9ACTN</name>